<dbReference type="Gene3D" id="3.40.50.300">
    <property type="entry name" value="P-loop containing nucleotide triphosphate hydrolases"/>
    <property type="match status" value="1"/>
</dbReference>
<reference evidence="10 11" key="1">
    <citation type="submission" date="2021-06" db="EMBL/GenBank/DDBJ databases">
        <title>Genome-based taxonomic framework of Microbacterium strains isolated from marine environment, the description of four new species and reclassification of four preexisting species.</title>
        <authorList>
            <person name="Lee S.D."/>
            <person name="Kim S.-M."/>
            <person name="Byeon Y.-S."/>
            <person name="Yang H.L."/>
            <person name="Kim I.S."/>
        </authorList>
    </citation>
    <scope>NUCLEOTIDE SEQUENCE [LARGE SCALE GENOMIC DNA]</scope>
    <source>
        <strain evidence="10 11">SSW1-51</strain>
    </source>
</reference>
<evidence type="ECO:0000256" key="8">
    <source>
        <dbReference type="ARBA" id="ARBA00023136"/>
    </source>
</evidence>
<dbReference type="InterPro" id="IPR050086">
    <property type="entry name" value="MetN_ABC_transporter-like"/>
</dbReference>
<dbReference type="InterPro" id="IPR027417">
    <property type="entry name" value="P-loop_NTPase"/>
</dbReference>
<dbReference type="SUPFAM" id="SSF52540">
    <property type="entry name" value="P-loop containing nucleoside triphosphate hydrolases"/>
    <property type="match status" value="1"/>
</dbReference>
<dbReference type="Proteomes" id="UP000831467">
    <property type="component" value="Chromosome"/>
</dbReference>
<dbReference type="PANTHER" id="PTHR43166">
    <property type="entry name" value="AMINO ACID IMPORT ATP-BINDING PROTEIN"/>
    <property type="match status" value="1"/>
</dbReference>
<evidence type="ECO:0000256" key="6">
    <source>
        <dbReference type="ARBA" id="ARBA00022840"/>
    </source>
</evidence>
<dbReference type="RefSeq" id="WP_136031965.1">
    <property type="nucleotide sequence ID" value="NZ_CP078076.1"/>
</dbReference>
<evidence type="ECO:0000313" key="11">
    <source>
        <dbReference type="Proteomes" id="UP000831467"/>
    </source>
</evidence>
<dbReference type="EMBL" id="CP078076">
    <property type="protein sequence ID" value="UPL11210.1"/>
    <property type="molecule type" value="Genomic_DNA"/>
</dbReference>
<evidence type="ECO:0000259" key="9">
    <source>
        <dbReference type="PROSITE" id="PS50893"/>
    </source>
</evidence>
<protein>
    <submittedName>
        <fullName evidence="10">Amino acid ABC transporter ATP-binding protein</fullName>
    </submittedName>
</protein>
<keyword evidence="5" id="KW-0547">Nucleotide-binding</keyword>
<evidence type="ECO:0000256" key="7">
    <source>
        <dbReference type="ARBA" id="ARBA00022970"/>
    </source>
</evidence>
<keyword evidence="3" id="KW-0813">Transport</keyword>
<gene>
    <name evidence="10" type="ORF">KV394_08830</name>
</gene>
<dbReference type="SMART" id="SM00382">
    <property type="entry name" value="AAA"/>
    <property type="match status" value="1"/>
</dbReference>
<dbReference type="InterPro" id="IPR017871">
    <property type="entry name" value="ABC_transporter-like_CS"/>
</dbReference>
<dbReference type="InterPro" id="IPR003593">
    <property type="entry name" value="AAA+_ATPase"/>
</dbReference>
<evidence type="ECO:0000256" key="1">
    <source>
        <dbReference type="ARBA" id="ARBA00004202"/>
    </source>
</evidence>
<keyword evidence="8" id="KW-0472">Membrane</keyword>
<dbReference type="CDD" id="cd03262">
    <property type="entry name" value="ABC_HisP_GlnQ"/>
    <property type="match status" value="1"/>
</dbReference>
<dbReference type="PANTHER" id="PTHR43166:SF9">
    <property type="entry name" value="GLUTAMATE_ASPARTATE IMPORT ATP-BINDING PROTEIN GLTL"/>
    <property type="match status" value="1"/>
</dbReference>
<name>A0ABY4IHW0_9MICO</name>
<dbReference type="InterPro" id="IPR003439">
    <property type="entry name" value="ABC_transporter-like_ATP-bd"/>
</dbReference>
<feature type="domain" description="ABC transporter" evidence="9">
    <location>
        <begin position="13"/>
        <end position="247"/>
    </location>
</feature>
<sequence length="251" mass="27218">MTTDLIDVHAPAIDIQGLVKTFGDNEVLKGIDLTVTAGEVVCVIGPSGSGKSTLLRSVNLLEEPTGGKVLIEGIDITDPDVDIDRVRTRIGMVFQSFNLFPHLSVLGNLTIAQQRVKKRSKAESEKVAHAMLERVGLAEKAGAYPGHLSGGQQQRVAIARALCMNPDMMLFDEPTSALDPELVGEVLSVMRSLADEGMTMLVVTHEMGFAREVGSRLIFMDGGHIVEEGDPHEVLADPQHQRTRDFLSRVL</sequence>
<dbReference type="PIRSF" id="PIRSF039085">
    <property type="entry name" value="ABC_ATPase_HisP"/>
    <property type="match status" value="1"/>
</dbReference>
<evidence type="ECO:0000256" key="3">
    <source>
        <dbReference type="ARBA" id="ARBA00022448"/>
    </source>
</evidence>
<dbReference type="InterPro" id="IPR030679">
    <property type="entry name" value="ABC_ATPase_HisP-typ"/>
</dbReference>
<organism evidence="10 11">
    <name type="scientific">Microbacterium sufflavum</name>
    <dbReference type="NCBI Taxonomy" id="2851649"/>
    <lineage>
        <taxon>Bacteria</taxon>
        <taxon>Bacillati</taxon>
        <taxon>Actinomycetota</taxon>
        <taxon>Actinomycetes</taxon>
        <taxon>Micrococcales</taxon>
        <taxon>Microbacteriaceae</taxon>
        <taxon>Microbacterium</taxon>
    </lineage>
</organism>
<keyword evidence="7" id="KW-0029">Amino-acid transport</keyword>
<dbReference type="Pfam" id="PF00005">
    <property type="entry name" value="ABC_tran"/>
    <property type="match status" value="1"/>
</dbReference>
<comment type="similarity">
    <text evidence="2">Belongs to the ABC transporter superfamily.</text>
</comment>
<evidence type="ECO:0000256" key="5">
    <source>
        <dbReference type="ARBA" id="ARBA00022741"/>
    </source>
</evidence>
<dbReference type="PROSITE" id="PS50893">
    <property type="entry name" value="ABC_TRANSPORTER_2"/>
    <property type="match status" value="1"/>
</dbReference>
<evidence type="ECO:0000256" key="2">
    <source>
        <dbReference type="ARBA" id="ARBA00005417"/>
    </source>
</evidence>
<keyword evidence="4" id="KW-1003">Cell membrane</keyword>
<dbReference type="GO" id="GO:0005524">
    <property type="term" value="F:ATP binding"/>
    <property type="evidence" value="ECO:0007669"/>
    <property type="project" value="UniProtKB-KW"/>
</dbReference>
<comment type="subcellular location">
    <subcellularLocation>
        <location evidence="1">Cell membrane</location>
        <topology evidence="1">Peripheral membrane protein</topology>
    </subcellularLocation>
</comment>
<accession>A0ABY4IHW0</accession>
<evidence type="ECO:0000256" key="4">
    <source>
        <dbReference type="ARBA" id="ARBA00022475"/>
    </source>
</evidence>
<proteinExistence type="inferred from homology"/>
<dbReference type="PROSITE" id="PS00211">
    <property type="entry name" value="ABC_TRANSPORTER_1"/>
    <property type="match status" value="1"/>
</dbReference>
<keyword evidence="11" id="KW-1185">Reference proteome</keyword>
<keyword evidence="6 10" id="KW-0067">ATP-binding</keyword>
<evidence type="ECO:0000313" key="10">
    <source>
        <dbReference type="EMBL" id="UPL11210.1"/>
    </source>
</evidence>